<gene>
    <name evidence="4" type="ORF">FYK55_02285</name>
</gene>
<dbReference type="Pfam" id="PF05569">
    <property type="entry name" value="Peptidase_M56"/>
    <property type="match status" value="1"/>
</dbReference>
<dbReference type="RefSeq" id="WP_150074412.1">
    <property type="nucleotide sequence ID" value="NZ_VWOX01000001.1"/>
</dbReference>
<keyword evidence="4" id="KW-0378">Hydrolase</keyword>
<proteinExistence type="predicted"/>
<feature type="transmembrane region" description="Helical" evidence="2">
    <location>
        <begin position="51"/>
        <end position="70"/>
    </location>
</feature>
<dbReference type="Gene3D" id="3.30.2010.10">
    <property type="entry name" value="Metalloproteases ('zincins'), catalytic domain"/>
    <property type="match status" value="1"/>
</dbReference>
<feature type="transmembrane region" description="Helical" evidence="2">
    <location>
        <begin position="162"/>
        <end position="186"/>
    </location>
</feature>
<feature type="transmembrane region" description="Helical" evidence="2">
    <location>
        <begin position="370"/>
        <end position="392"/>
    </location>
</feature>
<evidence type="ECO:0000259" key="3">
    <source>
        <dbReference type="Pfam" id="PF05569"/>
    </source>
</evidence>
<dbReference type="EMBL" id="VWOX01000001">
    <property type="protein sequence ID" value="KAA5547248.1"/>
    <property type="molecule type" value="Genomic_DNA"/>
</dbReference>
<evidence type="ECO:0000256" key="2">
    <source>
        <dbReference type="SAM" id="Phobius"/>
    </source>
</evidence>
<protein>
    <submittedName>
        <fullName evidence="4">M48 family metalloprotease</fullName>
    </submittedName>
</protein>
<keyword evidence="4" id="KW-0645">Protease</keyword>
<organism evidence="4 5">
    <name type="scientific">Roseiconus nitratireducens</name>
    <dbReference type="NCBI Taxonomy" id="2605748"/>
    <lineage>
        <taxon>Bacteria</taxon>
        <taxon>Pseudomonadati</taxon>
        <taxon>Planctomycetota</taxon>
        <taxon>Planctomycetia</taxon>
        <taxon>Pirellulales</taxon>
        <taxon>Pirellulaceae</taxon>
        <taxon>Roseiconus</taxon>
    </lineage>
</organism>
<reference evidence="4 5" key="1">
    <citation type="submission" date="2019-08" db="EMBL/GenBank/DDBJ databases">
        <authorList>
            <person name="Dhanesh K."/>
            <person name="Kumar G."/>
            <person name="Sasikala C."/>
            <person name="Venkata Ramana C."/>
        </authorList>
    </citation>
    <scope>NUCLEOTIDE SEQUENCE [LARGE SCALE GENOMIC DNA]</scope>
    <source>
        <strain evidence="4 5">JC645</strain>
    </source>
</reference>
<evidence type="ECO:0000313" key="5">
    <source>
        <dbReference type="Proteomes" id="UP000324479"/>
    </source>
</evidence>
<comment type="caution">
    <text evidence="4">The sequence shown here is derived from an EMBL/GenBank/DDBJ whole genome shotgun (WGS) entry which is preliminary data.</text>
</comment>
<dbReference type="InterPro" id="IPR052173">
    <property type="entry name" value="Beta-lactam_resp_regulator"/>
</dbReference>
<name>A0A5M6DI57_9BACT</name>
<keyword evidence="4" id="KW-0482">Metalloprotease</keyword>
<dbReference type="PANTHER" id="PTHR34978">
    <property type="entry name" value="POSSIBLE SENSOR-TRANSDUCER PROTEIN BLAR"/>
    <property type="match status" value="1"/>
</dbReference>
<feature type="domain" description="Peptidase M56" evidence="3">
    <location>
        <begin position="116"/>
        <end position="357"/>
    </location>
</feature>
<dbReference type="InterPro" id="IPR036034">
    <property type="entry name" value="PDZ_sf"/>
</dbReference>
<dbReference type="SUPFAM" id="SSF50156">
    <property type="entry name" value="PDZ domain-like"/>
    <property type="match status" value="1"/>
</dbReference>
<evidence type="ECO:0000313" key="4">
    <source>
        <dbReference type="EMBL" id="KAA5547248.1"/>
    </source>
</evidence>
<dbReference type="Gene3D" id="2.30.42.10">
    <property type="match status" value="1"/>
</dbReference>
<dbReference type="Proteomes" id="UP000324479">
    <property type="component" value="Unassembled WGS sequence"/>
</dbReference>
<dbReference type="PANTHER" id="PTHR34978:SF3">
    <property type="entry name" value="SLR0241 PROTEIN"/>
    <property type="match status" value="1"/>
</dbReference>
<feature type="compositionally biased region" description="Polar residues" evidence="1">
    <location>
        <begin position="1550"/>
        <end position="1561"/>
    </location>
</feature>
<keyword evidence="2" id="KW-1133">Transmembrane helix</keyword>
<sequence length="1561" mass="172567">MNDLWHHWFAGSWTHVIALSLAHLLWQGVLIGLVVASLDRLLRKASASSRYVLHLVALAGLPVCFVLTMGNVDVTTPMQVAVASEVVSDEPESAPEQINGPPAGPPAGVYELSGNSMVQTTIAAEPQKSQVAVDSPSTVEGNNIVFEDLDVARNEHAWLPNLAPIIVVAYLLGVAVFLIRLTLAVWGGHRLRSTSQPLDDSHLLNIVAEQARRVGLRIVPVVALCERVAVPTVVGVVRPMVLIPASIITGLTPEQFATIISHELAHIRRYDLLATLLQRTIESFFFFHPVVWYLSRRISRHREVCCDDLVVSTGHGPMEYAGALLRMAELCVAVEPTGAIAATATGTDRSQFESRVTRLMTMTQRTQLRLTRVGAVLLGSLLIPLMTVPPLIVGLVQAKETEDTDTVTGTLQVQMAVLTPGPKSEEDVNSGSWRVAVDWKVPIRTEGGAGSVISEVDGAILRIEWQAVRRYNGGLQFDRFNWSIDNPIDRRDGVSLGGIGGRQIAPQSSWFGDEFESLASMQLDTAGEQKSDRVLVFRARHLPANMKIKRLSLPELLSSPLIEKVTESKPYGDEAINDGPISDETRRLFQAAYDSDPSFGRASIKHAGQRQKIANWNRVLQQDGLTREQQIFAWWRIGSLAAYNFNAGQGETADNDLAAKAFRKVLSIGNDLVCRETLGAATVYATLGGGTREDQASRIEFAKQWLTMRTEAMVVQSAWLVNHNGYGIDGRLMPGGMNLQTEAEKAEYLTKELANARESVAARAAMAAAKEDRPMLRDAALKRLADRVVAAAGSSTWKLHHVDKLPTVLADDSLGYRITLRRTWEEYSSLPQQKEAPPDEPGPFERKHEDWEFVLFPRERQDASRRSDASTPADSGSRLTQSSLAVLGLKILWKTASSPYHTQAVCMGEGHGFVWYSLGTLFRQETIREKLKLTGGDDRIDLLIVGTQIEDEGKITANSCARLMERFGDEALGRIEIAIEQTQEPTALRGLIGSLASIRTDAATKLLMRLHESDYKDISAAADFALVHRPLRPAAKSAYLDMLLKHRHVDVACADAVHFRWKEALPSLVHLTSRPESLRELSWTIPARRELEGKPIEYKLIGAKQTIIAERTDPNDVRDAWQTLTDSDDFEAVVLIGIELATYTAKGPQKRINDFGFRVLLTRPRDELTAYLKGIGKVMPAENAKQVQQLLRQLQRSEQFKRLQSHGILVTPGGIGGASHRYVVPSDFLGGYAIDDLLQYCVSFSPKSEIVFFGPVITDDQFRQFHLLLPESHVRRMAAVWLNIVATVSGDESERKILRVSDLGSPAREIGLHVDDVIVGIGPFRWPKSESRDAYNAAMLTQRPGQESKIVVDRNAKLLTFPVTWEESTAHRLLCGNGMPTTQREAIQSAKPHVDETSTTDSFQALTGKWEATEASHHLLDSKLVEANQTGFAIAIDKQFGESYRKTSDTYENQYREFLEQKGHAAVVSGTIKFDYGGESELMIARKDGELYLWYGVVTGGNPRIFLRGGADRTSVDSLAIQWTSSCSDSPLDLDTDSAGVVYQRPRPTHPSQTKNSMRLK</sequence>
<keyword evidence="2" id="KW-0812">Transmembrane</keyword>
<accession>A0A5M6DI57</accession>
<dbReference type="GO" id="GO:0006508">
    <property type="term" value="P:proteolysis"/>
    <property type="evidence" value="ECO:0007669"/>
    <property type="project" value="UniProtKB-KW"/>
</dbReference>
<keyword evidence="2" id="KW-0472">Membrane</keyword>
<dbReference type="GO" id="GO:0008237">
    <property type="term" value="F:metallopeptidase activity"/>
    <property type="evidence" value="ECO:0007669"/>
    <property type="project" value="UniProtKB-KW"/>
</dbReference>
<dbReference type="InterPro" id="IPR008756">
    <property type="entry name" value="Peptidase_M56"/>
</dbReference>
<feature type="region of interest" description="Disordered" evidence="1">
    <location>
        <begin position="1541"/>
        <end position="1561"/>
    </location>
</feature>
<feature type="transmembrane region" description="Helical" evidence="2">
    <location>
        <begin position="12"/>
        <end position="39"/>
    </location>
</feature>
<evidence type="ECO:0000256" key="1">
    <source>
        <dbReference type="SAM" id="MobiDB-lite"/>
    </source>
</evidence>
<dbReference type="CDD" id="cd07341">
    <property type="entry name" value="M56_BlaR1_MecR1_like"/>
    <property type="match status" value="1"/>
</dbReference>
<keyword evidence="5" id="KW-1185">Reference proteome</keyword>